<proteinExistence type="predicted"/>
<dbReference type="EMBL" id="JBFAIH010000001">
    <property type="protein sequence ID" value="MEV0361167.1"/>
    <property type="molecule type" value="Genomic_DNA"/>
</dbReference>
<keyword evidence="3" id="KW-1185">Reference proteome</keyword>
<evidence type="ECO:0000313" key="2">
    <source>
        <dbReference type="EMBL" id="MEV0361167.1"/>
    </source>
</evidence>
<name>A0ABV3F0D9_9NOCA</name>
<dbReference type="Gene3D" id="2.30.320.10">
    <property type="entry name" value="YwqG-like"/>
    <property type="match status" value="1"/>
</dbReference>
<comment type="caution">
    <text evidence="2">The sequence shown here is derived from an EMBL/GenBank/DDBJ whole genome shotgun (WGS) entry which is preliminary data.</text>
</comment>
<evidence type="ECO:0000256" key="1">
    <source>
        <dbReference type="SAM" id="MobiDB-lite"/>
    </source>
</evidence>
<reference evidence="2 3" key="1">
    <citation type="submission" date="2024-06" db="EMBL/GenBank/DDBJ databases">
        <title>The Natural Products Discovery Center: Release of the First 8490 Sequenced Strains for Exploring Actinobacteria Biosynthetic Diversity.</title>
        <authorList>
            <person name="Kalkreuter E."/>
            <person name="Kautsar S.A."/>
            <person name="Yang D."/>
            <person name="Bader C.D."/>
            <person name="Teijaro C.N."/>
            <person name="Fluegel L."/>
            <person name="Davis C.M."/>
            <person name="Simpson J.R."/>
            <person name="Lauterbach L."/>
            <person name="Steele A.D."/>
            <person name="Gui C."/>
            <person name="Meng S."/>
            <person name="Li G."/>
            <person name="Viehrig K."/>
            <person name="Ye F."/>
            <person name="Su P."/>
            <person name="Kiefer A.F."/>
            <person name="Nichols A."/>
            <person name="Cepeda A.J."/>
            <person name="Yan W."/>
            <person name="Fan B."/>
            <person name="Jiang Y."/>
            <person name="Adhikari A."/>
            <person name="Zheng C.-J."/>
            <person name="Schuster L."/>
            <person name="Cowan T.M."/>
            <person name="Smanski M.J."/>
            <person name="Chevrette M.G."/>
            <person name="De Carvalho L.P.S."/>
            <person name="Shen B."/>
        </authorList>
    </citation>
    <scope>NUCLEOTIDE SEQUENCE [LARGE SCALE GENOMIC DNA]</scope>
    <source>
        <strain evidence="2 3">NPDC050671</strain>
    </source>
</reference>
<feature type="region of interest" description="Disordered" evidence="1">
    <location>
        <begin position="257"/>
        <end position="285"/>
    </location>
</feature>
<dbReference type="RefSeq" id="WP_357971739.1">
    <property type="nucleotide sequence ID" value="NZ_JBFAIH010000001.1"/>
</dbReference>
<evidence type="ECO:0000313" key="3">
    <source>
        <dbReference type="Proteomes" id="UP001551658"/>
    </source>
</evidence>
<accession>A0ABV3F0D9</accession>
<dbReference type="SUPFAM" id="SSF103032">
    <property type="entry name" value="Hypothetical protein YwqG"/>
    <property type="match status" value="1"/>
</dbReference>
<feature type="compositionally biased region" description="Basic and acidic residues" evidence="1">
    <location>
        <begin position="275"/>
        <end position="285"/>
    </location>
</feature>
<evidence type="ECO:0008006" key="4">
    <source>
        <dbReference type="Google" id="ProtNLM"/>
    </source>
</evidence>
<gene>
    <name evidence="2" type="ORF">AB0H72_00550</name>
</gene>
<protein>
    <recommendedName>
        <fullName evidence="4">DUF1963 domain-containing protein</fullName>
    </recommendedName>
</protein>
<dbReference type="Proteomes" id="UP001551658">
    <property type="component" value="Unassembled WGS sequence"/>
</dbReference>
<organism evidence="2 3">
    <name type="scientific">Nocardia fusca</name>
    <dbReference type="NCBI Taxonomy" id="941183"/>
    <lineage>
        <taxon>Bacteria</taxon>
        <taxon>Bacillati</taxon>
        <taxon>Actinomycetota</taxon>
        <taxon>Actinomycetes</taxon>
        <taxon>Mycobacteriales</taxon>
        <taxon>Nocardiaceae</taxon>
        <taxon>Nocardia</taxon>
    </lineage>
</organism>
<sequence length="312" mass="35065">MRYTTPAPSVDIAAEVPGIAAYTRTAVRLHPRSGQPGASDSHIGGPLWWPADESWPTCSDPHMEYVRTWTDDGQKVMKLTATNPDASNSLVSVAQLWRRDFPEIGFPDDSDVLQVLWCPFGHNQDDMDDGPSMKLVWRRSEPDATLLDTVPAPRQAEDFWIPHPCSLHPERVVEYPFHEVLPPELRERLNRWEISHAATAHPDQGRCSCYQYLLSVAPGCKVGGWTSWHSTDMYSLPCNDCGDSTRALLQLDSTEWDAGSGPRWKPRVQPGVEHPGTEPEREPTALEHGRWGAMTIFTCQTDPRHEPRSALQ</sequence>
<dbReference type="InterPro" id="IPR035948">
    <property type="entry name" value="YwqG-like_sf"/>
</dbReference>